<evidence type="ECO:0000313" key="4">
    <source>
        <dbReference type="WBParaSite" id="PSU_v2.g9045.t1"/>
    </source>
</evidence>
<accession>A0A914Z8P4</accession>
<organism evidence="3 4">
    <name type="scientific">Panagrolaimus superbus</name>
    <dbReference type="NCBI Taxonomy" id="310955"/>
    <lineage>
        <taxon>Eukaryota</taxon>
        <taxon>Metazoa</taxon>
        <taxon>Ecdysozoa</taxon>
        <taxon>Nematoda</taxon>
        <taxon>Chromadorea</taxon>
        <taxon>Rhabditida</taxon>
        <taxon>Tylenchina</taxon>
        <taxon>Panagrolaimomorpha</taxon>
        <taxon>Panagrolaimoidea</taxon>
        <taxon>Panagrolaimidae</taxon>
        <taxon>Panagrolaimus</taxon>
    </lineage>
</organism>
<evidence type="ECO:0000313" key="3">
    <source>
        <dbReference type="Proteomes" id="UP000887577"/>
    </source>
</evidence>
<sequence length="109" mass="11586">MNYIASADNQNGEQPKIRVKRDYQSTATGVSIAIWIISFLIFVGCIVGIVVTVYCLISKAQQRQTVGGGVIYQAAPPPPPPQPIASPVPAYPSSSASQNGINANVQMRV</sequence>
<reference evidence="4" key="1">
    <citation type="submission" date="2022-11" db="UniProtKB">
        <authorList>
            <consortium name="WormBaseParasite"/>
        </authorList>
    </citation>
    <scope>IDENTIFICATION</scope>
</reference>
<keyword evidence="2" id="KW-0472">Membrane</keyword>
<proteinExistence type="predicted"/>
<name>A0A914Z8P4_9BILA</name>
<feature type="compositionally biased region" description="Pro residues" evidence="1">
    <location>
        <begin position="77"/>
        <end position="90"/>
    </location>
</feature>
<keyword evidence="3" id="KW-1185">Reference proteome</keyword>
<dbReference type="Proteomes" id="UP000887577">
    <property type="component" value="Unplaced"/>
</dbReference>
<evidence type="ECO:0000256" key="1">
    <source>
        <dbReference type="SAM" id="MobiDB-lite"/>
    </source>
</evidence>
<dbReference type="WBParaSite" id="PSU_v2.g9045.t1">
    <property type="protein sequence ID" value="PSU_v2.g9045.t1"/>
    <property type="gene ID" value="PSU_v2.g9045"/>
</dbReference>
<protein>
    <submittedName>
        <fullName evidence="4">Uncharacterized protein</fullName>
    </submittedName>
</protein>
<keyword evidence="2" id="KW-0812">Transmembrane</keyword>
<feature type="region of interest" description="Disordered" evidence="1">
    <location>
        <begin position="77"/>
        <end position="101"/>
    </location>
</feature>
<keyword evidence="2" id="KW-1133">Transmembrane helix</keyword>
<dbReference type="AlphaFoldDB" id="A0A914Z8P4"/>
<evidence type="ECO:0000256" key="2">
    <source>
        <dbReference type="SAM" id="Phobius"/>
    </source>
</evidence>
<feature type="transmembrane region" description="Helical" evidence="2">
    <location>
        <begin position="32"/>
        <end position="57"/>
    </location>
</feature>